<name>A0A1M6JTQ0_9FLAO</name>
<dbReference type="EMBL" id="FQYU01000005">
    <property type="protein sequence ID" value="SHJ50115.1"/>
    <property type="molecule type" value="Genomic_DNA"/>
</dbReference>
<reference evidence="3" key="1">
    <citation type="submission" date="2016-11" db="EMBL/GenBank/DDBJ databases">
        <authorList>
            <person name="Varghese N."/>
            <person name="Submissions S."/>
        </authorList>
    </citation>
    <scope>NUCLEOTIDE SEQUENCE [LARGE SCALE GENOMIC DNA]</scope>
    <source>
        <strain evidence="3">DSM 19858</strain>
    </source>
</reference>
<evidence type="ECO:0000313" key="2">
    <source>
        <dbReference type="EMBL" id="SHJ50115.1"/>
    </source>
</evidence>
<dbReference type="Pfam" id="PF20532">
    <property type="entry name" value="DUF6747"/>
    <property type="match status" value="1"/>
</dbReference>
<gene>
    <name evidence="2" type="ORF">SAMN04488513_105149</name>
</gene>
<accession>A0A1M6JTQ0</accession>
<keyword evidence="3" id="KW-1185">Reference proteome</keyword>
<keyword evidence="1" id="KW-1133">Transmembrane helix</keyword>
<keyword evidence="1" id="KW-0472">Membrane</keyword>
<dbReference type="RefSeq" id="WP_170863169.1">
    <property type="nucleotide sequence ID" value="NZ_FQYU01000005.1"/>
</dbReference>
<organism evidence="2 3">
    <name type="scientific">Pseudozobellia thermophila</name>
    <dbReference type="NCBI Taxonomy" id="192903"/>
    <lineage>
        <taxon>Bacteria</taxon>
        <taxon>Pseudomonadati</taxon>
        <taxon>Bacteroidota</taxon>
        <taxon>Flavobacteriia</taxon>
        <taxon>Flavobacteriales</taxon>
        <taxon>Flavobacteriaceae</taxon>
        <taxon>Pseudozobellia</taxon>
    </lineage>
</organism>
<sequence length="55" mass="6325">MGTLTHFRNLYVEAFDNCKPEIAVIVLKAYSVFSAIMILMAVYAFTERLINGYEF</sequence>
<dbReference type="AlphaFoldDB" id="A0A1M6JTQ0"/>
<keyword evidence="1" id="KW-0812">Transmembrane</keyword>
<evidence type="ECO:0000313" key="3">
    <source>
        <dbReference type="Proteomes" id="UP000184543"/>
    </source>
</evidence>
<proteinExistence type="predicted"/>
<protein>
    <submittedName>
        <fullName evidence="2">Uncharacterized protein</fullName>
    </submittedName>
</protein>
<dbReference type="InterPro" id="IPR046635">
    <property type="entry name" value="DUF6747"/>
</dbReference>
<feature type="transmembrane region" description="Helical" evidence="1">
    <location>
        <begin position="22"/>
        <end position="45"/>
    </location>
</feature>
<dbReference type="Proteomes" id="UP000184543">
    <property type="component" value="Unassembled WGS sequence"/>
</dbReference>
<evidence type="ECO:0000256" key="1">
    <source>
        <dbReference type="SAM" id="Phobius"/>
    </source>
</evidence>